<evidence type="ECO:0000313" key="3">
    <source>
        <dbReference type="Proteomes" id="UP001187343"/>
    </source>
</evidence>
<sequence length="96" mass="10816">MIRDSRHILTDGSRKPREISHAERPKAQLRVSLAFSLSLNGPVAYEQLPVRLKLLLAVMHSPADTQSHSAVFSSAAIHFWQRDKRLLARTVNALYA</sequence>
<protein>
    <submittedName>
        <fullName evidence="2">Uncharacterized protein</fullName>
    </submittedName>
</protein>
<accession>A0AA88PBC8</accession>
<feature type="region of interest" description="Disordered" evidence="1">
    <location>
        <begin position="1"/>
        <end position="23"/>
    </location>
</feature>
<dbReference type="EMBL" id="JAUYZG010000020">
    <property type="protein sequence ID" value="KAK2876088.1"/>
    <property type="molecule type" value="Genomic_DNA"/>
</dbReference>
<comment type="caution">
    <text evidence="2">The sequence shown here is derived from an EMBL/GenBank/DDBJ whole genome shotgun (WGS) entry which is preliminary data.</text>
</comment>
<proteinExistence type="predicted"/>
<dbReference type="AlphaFoldDB" id="A0AA88PBC8"/>
<name>A0AA88PBC8_9TELE</name>
<evidence type="ECO:0000256" key="1">
    <source>
        <dbReference type="SAM" id="MobiDB-lite"/>
    </source>
</evidence>
<dbReference type="Proteomes" id="UP001187343">
    <property type="component" value="Unassembled WGS sequence"/>
</dbReference>
<organism evidence="2 3">
    <name type="scientific">Cirrhinus molitorella</name>
    <name type="common">mud carp</name>
    <dbReference type="NCBI Taxonomy" id="172907"/>
    <lineage>
        <taxon>Eukaryota</taxon>
        <taxon>Metazoa</taxon>
        <taxon>Chordata</taxon>
        <taxon>Craniata</taxon>
        <taxon>Vertebrata</taxon>
        <taxon>Euteleostomi</taxon>
        <taxon>Actinopterygii</taxon>
        <taxon>Neopterygii</taxon>
        <taxon>Teleostei</taxon>
        <taxon>Ostariophysi</taxon>
        <taxon>Cypriniformes</taxon>
        <taxon>Cyprinidae</taxon>
        <taxon>Labeoninae</taxon>
        <taxon>Labeonini</taxon>
        <taxon>Cirrhinus</taxon>
    </lineage>
</organism>
<reference evidence="2" key="1">
    <citation type="submission" date="2023-08" db="EMBL/GenBank/DDBJ databases">
        <title>Chromosome-level Genome Assembly of mud carp (Cirrhinus molitorella).</title>
        <authorList>
            <person name="Liu H."/>
        </authorList>
    </citation>
    <scope>NUCLEOTIDE SEQUENCE</scope>
    <source>
        <strain evidence="2">Prfri</strain>
        <tissue evidence="2">Muscle</tissue>
    </source>
</reference>
<gene>
    <name evidence="2" type="ORF">Q8A67_020184</name>
</gene>
<evidence type="ECO:0000313" key="2">
    <source>
        <dbReference type="EMBL" id="KAK2876088.1"/>
    </source>
</evidence>
<keyword evidence="3" id="KW-1185">Reference proteome</keyword>